<keyword evidence="2" id="KW-0489">Methyltransferase</keyword>
<dbReference type="EMBL" id="CP067421">
    <property type="protein sequence ID" value="QQP93301.1"/>
    <property type="molecule type" value="Genomic_DNA"/>
</dbReference>
<sequence length="204" mass="22204">MPRQARWSDRVRFLRSWITEPLRVAAVTPSSASLARLITSEIGAAQSPVLELGPGTGVFTKALLDRGLNQTDLTLVEYGAEFVTVLRERFPQARILHQDASRLSAPDLFPGATAGAVVSGLGLVSMPPRTVIAILTGAFACLRPRGAFYQFTYGPRCPVPRPILDRLGLKAQRIGSTVSNLPPAAVYRISRRGPHLPEWRKPSP</sequence>
<dbReference type="Gene3D" id="3.40.50.150">
    <property type="entry name" value="Vaccinia Virus protein VP39"/>
    <property type="match status" value="1"/>
</dbReference>
<proteinExistence type="predicted"/>
<dbReference type="GO" id="GO:0032259">
    <property type="term" value="P:methylation"/>
    <property type="evidence" value="ECO:0007669"/>
    <property type="project" value="UniProtKB-KW"/>
</dbReference>
<geneLocation type="plasmid" evidence="2 3">
    <name>pTT6-1</name>
</geneLocation>
<dbReference type="InterPro" id="IPR041698">
    <property type="entry name" value="Methyltransf_25"/>
</dbReference>
<accession>A0ABX7BI75</accession>
<feature type="domain" description="Methyltransferase" evidence="1">
    <location>
        <begin position="49"/>
        <end position="146"/>
    </location>
</feature>
<keyword evidence="2" id="KW-0808">Transferase</keyword>
<dbReference type="RefSeq" id="WP_201082795.1">
    <property type="nucleotide sequence ID" value="NZ_CP067421.1"/>
</dbReference>
<dbReference type="SUPFAM" id="SSF53335">
    <property type="entry name" value="S-adenosyl-L-methionine-dependent methyltransferases"/>
    <property type="match status" value="1"/>
</dbReference>
<keyword evidence="2" id="KW-0614">Plasmid</keyword>
<gene>
    <name evidence="2" type="ORF">IGS68_28085</name>
</gene>
<dbReference type="Pfam" id="PF13649">
    <property type="entry name" value="Methyltransf_25"/>
    <property type="match status" value="1"/>
</dbReference>
<dbReference type="GO" id="GO:0008168">
    <property type="term" value="F:methyltransferase activity"/>
    <property type="evidence" value="ECO:0007669"/>
    <property type="project" value="UniProtKB-KW"/>
</dbReference>
<evidence type="ECO:0000313" key="3">
    <source>
        <dbReference type="Proteomes" id="UP000595197"/>
    </source>
</evidence>
<evidence type="ECO:0000313" key="2">
    <source>
        <dbReference type="EMBL" id="QQP93301.1"/>
    </source>
</evidence>
<protein>
    <submittedName>
        <fullName evidence="2">Methyltransferase domain-containing protein</fullName>
    </submittedName>
</protein>
<dbReference type="Proteomes" id="UP000595197">
    <property type="component" value="Plasmid pTT6-1"/>
</dbReference>
<name>A0ABX7BI75_9PROT</name>
<organism evidence="2 3">
    <name type="scientific">Skermanella cutis</name>
    <dbReference type="NCBI Taxonomy" id="2775420"/>
    <lineage>
        <taxon>Bacteria</taxon>
        <taxon>Pseudomonadati</taxon>
        <taxon>Pseudomonadota</taxon>
        <taxon>Alphaproteobacteria</taxon>
        <taxon>Rhodospirillales</taxon>
        <taxon>Azospirillaceae</taxon>
        <taxon>Skermanella</taxon>
    </lineage>
</organism>
<dbReference type="InterPro" id="IPR029063">
    <property type="entry name" value="SAM-dependent_MTases_sf"/>
</dbReference>
<reference evidence="2" key="1">
    <citation type="submission" date="2021-02" db="EMBL/GenBank/DDBJ databases">
        <title>Skermanella TT6 skin isolate.</title>
        <authorList>
            <person name="Lee K."/>
            <person name="Ganzorig M."/>
        </authorList>
    </citation>
    <scope>NUCLEOTIDE SEQUENCE</scope>
    <source>
        <strain evidence="2">TT6</strain>
    </source>
</reference>
<evidence type="ECO:0000259" key="1">
    <source>
        <dbReference type="Pfam" id="PF13649"/>
    </source>
</evidence>
<keyword evidence="3" id="KW-1185">Reference proteome</keyword>